<dbReference type="Gene3D" id="1.10.10.10">
    <property type="entry name" value="Winged helix-like DNA-binding domain superfamily/Winged helix DNA-binding domain"/>
    <property type="match status" value="1"/>
</dbReference>
<evidence type="ECO:0000313" key="16">
    <source>
        <dbReference type="Proteomes" id="UP000196447"/>
    </source>
</evidence>
<keyword evidence="3" id="KW-0238">DNA-binding</keyword>
<reference evidence="6 15" key="1">
    <citation type="submission" date="2014-10" db="EMBL/GenBank/DDBJ databases">
        <title>Plasmid movement, recombination, and chromosomal integration amongst multidrug resistant commensal Escherichia coli clones within a single commercial turkey flock.</title>
        <authorList>
            <person name="Lang K."/>
            <person name="Dorn K."/>
            <person name="Danzeisen J."/>
            <person name="Johnson T."/>
        </authorList>
    </citation>
    <scope>NUCLEOTIDE SEQUENCE [LARGE SCALE GENOMIC DNA]</scope>
    <source>
        <strain evidence="6 15">UMNturkey9</strain>
    </source>
</reference>
<evidence type="ECO:0000313" key="20">
    <source>
        <dbReference type="Proteomes" id="UP000259497"/>
    </source>
</evidence>
<comment type="similarity">
    <text evidence="1">Belongs to the LysR transcriptional regulatory family.</text>
</comment>
<evidence type="ECO:0000313" key="9">
    <source>
        <dbReference type="EMBL" id="OVF77871.1"/>
    </source>
</evidence>
<evidence type="ECO:0000313" key="23">
    <source>
        <dbReference type="Proteomes" id="UP000479475"/>
    </source>
</evidence>
<evidence type="ECO:0000256" key="3">
    <source>
        <dbReference type="ARBA" id="ARBA00023125"/>
    </source>
</evidence>
<dbReference type="Proteomes" id="UP000251721">
    <property type="component" value="Unassembled WGS sequence"/>
</dbReference>
<dbReference type="Proteomes" id="UP000479475">
    <property type="component" value="Unassembled WGS sequence"/>
</dbReference>
<dbReference type="Proteomes" id="UP000468995">
    <property type="component" value="Unassembled WGS sequence"/>
</dbReference>
<dbReference type="SUPFAM" id="SSF53850">
    <property type="entry name" value="Periplasmic binding protein-like II"/>
    <property type="match status" value="1"/>
</dbReference>
<dbReference type="InterPro" id="IPR036390">
    <property type="entry name" value="WH_DNA-bd_sf"/>
</dbReference>
<accession>A0A0C7K9A5</accession>
<dbReference type="GO" id="GO:0006351">
    <property type="term" value="P:DNA-templated transcription"/>
    <property type="evidence" value="ECO:0007669"/>
    <property type="project" value="TreeGrafter"/>
</dbReference>
<evidence type="ECO:0000256" key="1">
    <source>
        <dbReference type="ARBA" id="ARBA00009437"/>
    </source>
</evidence>
<dbReference type="RefSeq" id="WP_009308991.1">
    <property type="nucleotide sequence ID" value="NZ_AP021929.1"/>
</dbReference>
<reference evidence="11 18" key="4">
    <citation type="submission" date="2018-07" db="EMBL/GenBank/DDBJ databases">
        <authorList>
            <consortium name="Pathogen Informatics"/>
        </authorList>
    </citation>
    <scope>NUCLEOTIDE SEQUENCE [LARGE SCALE GENOMIC DNA]</scope>
    <source>
        <strain evidence="11 18">4300STDY6470422</strain>
        <strain evidence="13 21">EuSCAPE_AT029</strain>
        <strain evidence="12 20">EuSCAPE_GR114</strain>
        <strain evidence="14 19">EuSCAPE_HU047</strain>
    </source>
</reference>
<dbReference type="PROSITE" id="PS50931">
    <property type="entry name" value="HTH_LYSR"/>
    <property type="match status" value="1"/>
</dbReference>
<keyword evidence="4" id="KW-0804">Transcription</keyword>
<dbReference type="GO" id="GO:0043565">
    <property type="term" value="F:sequence-specific DNA binding"/>
    <property type="evidence" value="ECO:0007669"/>
    <property type="project" value="TreeGrafter"/>
</dbReference>
<evidence type="ECO:0000313" key="14">
    <source>
        <dbReference type="EMBL" id="SYR44127.1"/>
    </source>
</evidence>
<dbReference type="Pfam" id="PF00126">
    <property type="entry name" value="HTH_1"/>
    <property type="match status" value="1"/>
</dbReference>
<evidence type="ECO:0000313" key="19">
    <source>
        <dbReference type="Proteomes" id="UP000258253"/>
    </source>
</evidence>
<reference evidence="7 22" key="5">
    <citation type="submission" date="2019-07" db="EMBL/GenBank/DDBJ databases">
        <title>Genome sequence of OXA-232-producing Klebsiella pneumoniae ST23 from septicemic neonate.</title>
        <authorList>
            <person name="Mukherjee S."/>
            <person name="Naha S."/>
            <person name="Bhadury P."/>
            <person name="Basu S."/>
        </authorList>
    </citation>
    <scope>NUCLEOTIDE SEQUENCE [LARGE SCALE GENOMIC DNA]</scope>
    <source>
        <strain evidence="7 22">EN5275</strain>
    </source>
</reference>
<feature type="domain" description="HTH lysR-type" evidence="5">
    <location>
        <begin position="5"/>
        <end position="62"/>
    </location>
</feature>
<evidence type="ECO:0000313" key="10">
    <source>
        <dbReference type="EMBL" id="SQC43536.1"/>
    </source>
</evidence>
<evidence type="ECO:0000313" key="21">
    <source>
        <dbReference type="Proteomes" id="UP000259975"/>
    </source>
</evidence>
<dbReference type="AlphaFoldDB" id="A0A0C7K9A5"/>
<name>A0A0C7K9A5_KLEPN</name>
<dbReference type="PANTHER" id="PTHR30537">
    <property type="entry name" value="HTH-TYPE TRANSCRIPTIONAL REGULATOR"/>
    <property type="match status" value="1"/>
</dbReference>
<dbReference type="EMBL" id="JRRF01000015">
    <property type="protein sequence ID" value="KII03659.1"/>
    <property type="molecule type" value="Genomic_DNA"/>
</dbReference>
<evidence type="ECO:0000259" key="5">
    <source>
        <dbReference type="PROSITE" id="PS50931"/>
    </source>
</evidence>
<dbReference type="PRINTS" id="PR00039">
    <property type="entry name" value="HTHLYSR"/>
</dbReference>
<evidence type="ECO:0000313" key="11">
    <source>
        <dbReference type="EMBL" id="SSK36258.1"/>
    </source>
</evidence>
<dbReference type="EMBL" id="VINI01000003">
    <property type="protein sequence ID" value="MSS30125.1"/>
    <property type="molecule type" value="Genomic_DNA"/>
</dbReference>
<dbReference type="EMBL" id="ULCI01000015">
    <property type="protein sequence ID" value="SYR44127.1"/>
    <property type="molecule type" value="Genomic_DNA"/>
</dbReference>
<gene>
    <name evidence="11" type="primary">dmlR_17</name>
    <name evidence="12" type="synonym">dmlR_11</name>
    <name evidence="10" type="synonym">dmlR_13</name>
    <name evidence="13" type="synonym">dmlR_15</name>
    <name evidence="14" type="synonym">dmlR_25</name>
    <name evidence="9" type="ORF">B5L96_02615</name>
    <name evidence="7" type="ORF">FME62_04885</name>
    <name evidence="8" type="ORF">G4V31_15555</name>
    <name evidence="6" type="ORF">LS45_17280</name>
    <name evidence="10" type="ORF">NCTC13465_02018</name>
    <name evidence="13" type="ORF">SAMEA3499901_03337</name>
    <name evidence="14" type="ORF">SAMEA3538828_03670</name>
    <name evidence="12" type="ORF">SAMEA3649733_02292</name>
    <name evidence="11" type="ORF">SAMEA4364603_02580</name>
</gene>
<dbReference type="Proteomes" id="UP000259497">
    <property type="component" value="Unassembled WGS sequence"/>
</dbReference>
<proteinExistence type="inferred from homology"/>
<dbReference type="EMBL" id="UIXM01000005">
    <property type="protein sequence ID" value="SVS25609.1"/>
    <property type="molecule type" value="Genomic_DNA"/>
</dbReference>
<dbReference type="InterPro" id="IPR058163">
    <property type="entry name" value="LysR-type_TF_proteobact-type"/>
</dbReference>
<dbReference type="Proteomes" id="UP000031820">
    <property type="component" value="Unassembled WGS sequence"/>
</dbReference>
<dbReference type="Proteomes" id="UP000259975">
    <property type="component" value="Unassembled WGS sequence"/>
</dbReference>
<evidence type="ECO:0000313" key="22">
    <source>
        <dbReference type="Proteomes" id="UP000468995"/>
    </source>
</evidence>
<dbReference type="InterPro" id="IPR036388">
    <property type="entry name" value="WH-like_DNA-bd_sf"/>
</dbReference>
<evidence type="ECO:0000313" key="8">
    <source>
        <dbReference type="EMBL" id="NGN73543.1"/>
    </source>
</evidence>
<evidence type="ECO:0000313" key="18">
    <source>
        <dbReference type="Proteomes" id="UP000252603"/>
    </source>
</evidence>
<dbReference type="PANTHER" id="PTHR30537:SF1">
    <property type="entry name" value="HTH-TYPE TRANSCRIPTIONAL REGULATOR PGRR"/>
    <property type="match status" value="1"/>
</dbReference>
<sequence>MKTLPDLQQIEILILIVKHGSFRQAAKALNLSPPALTVAINHLEEKLGVRLLNRSTRSLSLTAVGEEFLNNITPVVNDYRRVVDSLNYHRLTPEGVVKVNLPRIVIDLFFQDYFIAFKNACPNVTLELYATDRKVNIIESGFDAGIRYSQDVPKEMIAIPFGEKLSLIPVASPDYIREAGEPDTPQSLVNFRCINRCFPGGEKYRWEFIGPSGELSEVAVKGDLVVDADSAMIQAAESGLGIAFVYQSLVTQQLSAGSLVHLLPDYRYPADHFCVYYPSRKHIPAPLRAFIAWVMAQNKNILGQQTARHGSRPED</sequence>
<evidence type="ECO:0000313" key="13">
    <source>
        <dbReference type="EMBL" id="SXN32303.1"/>
    </source>
</evidence>
<evidence type="ECO:0000313" key="15">
    <source>
        <dbReference type="Proteomes" id="UP000031820"/>
    </source>
</evidence>
<evidence type="ECO:0000313" key="12">
    <source>
        <dbReference type="EMBL" id="SVS25609.1"/>
    </source>
</evidence>
<evidence type="ECO:0000313" key="17">
    <source>
        <dbReference type="Proteomes" id="UP000251721"/>
    </source>
</evidence>
<dbReference type="FunFam" id="1.10.10.10:FF:000001">
    <property type="entry name" value="LysR family transcriptional regulator"/>
    <property type="match status" value="1"/>
</dbReference>
<dbReference type="Proteomes" id="UP000196447">
    <property type="component" value="Unassembled WGS sequence"/>
</dbReference>
<dbReference type="EMBL" id="JAAKYD010000013">
    <property type="protein sequence ID" value="NGN73543.1"/>
    <property type="molecule type" value="Genomic_DNA"/>
</dbReference>
<evidence type="ECO:0000256" key="4">
    <source>
        <dbReference type="ARBA" id="ARBA00023163"/>
    </source>
</evidence>
<organism evidence="9 16">
    <name type="scientific">Klebsiella pneumoniae</name>
    <dbReference type="NCBI Taxonomy" id="573"/>
    <lineage>
        <taxon>Bacteria</taxon>
        <taxon>Pseudomonadati</taxon>
        <taxon>Pseudomonadota</taxon>
        <taxon>Gammaproteobacteria</taxon>
        <taxon>Enterobacterales</taxon>
        <taxon>Enterobacteriaceae</taxon>
        <taxon>Klebsiella/Raoultella group</taxon>
        <taxon>Klebsiella</taxon>
        <taxon>Klebsiella pneumoniae complex</taxon>
    </lineage>
</organism>
<dbReference type="Proteomes" id="UP000252603">
    <property type="component" value="Unassembled WGS sequence"/>
</dbReference>
<dbReference type="EMBL" id="NDBK01000015">
    <property type="protein sequence ID" value="OVF77871.1"/>
    <property type="molecule type" value="Genomic_DNA"/>
</dbReference>
<evidence type="ECO:0000256" key="2">
    <source>
        <dbReference type="ARBA" id="ARBA00023015"/>
    </source>
</evidence>
<dbReference type="Proteomes" id="UP000258253">
    <property type="component" value="Unassembled WGS sequence"/>
</dbReference>
<evidence type="ECO:0000313" key="6">
    <source>
        <dbReference type="EMBL" id="KII03659.1"/>
    </source>
</evidence>
<dbReference type="EMBL" id="UKGE01000013">
    <property type="protein sequence ID" value="SXN32303.1"/>
    <property type="molecule type" value="Genomic_DNA"/>
</dbReference>
<reference evidence="10 17" key="3">
    <citation type="submission" date="2018-06" db="EMBL/GenBank/DDBJ databases">
        <authorList>
            <consortium name="Pathogen Informatics"/>
            <person name="Doyle S."/>
        </authorList>
    </citation>
    <scope>NUCLEOTIDE SEQUENCE [LARGE SCALE GENOMIC DNA]</scope>
    <source>
        <strain evidence="10 17">NCTC13465</strain>
    </source>
</reference>
<reference evidence="9 16" key="2">
    <citation type="submission" date="2017-03" db="EMBL/GenBank/DDBJ databases">
        <authorList>
            <person name="Fouts D."/>
            <person name="Stalin M.J."/>
            <person name="Chen L."/>
            <person name="Wright M."/>
            <person name="Sutton G."/>
            <person name="Nguyen K."/>
            <person name="Vanduin D."/>
            <person name="Rojas L."/>
            <person name="Hujer A."/>
            <person name="Hujer K."/>
            <person name="Bonomo R."/>
            <person name="Kreiswirth B."/>
            <person name="Adams M."/>
        </authorList>
    </citation>
    <scope>NUCLEOTIDE SEQUENCE [LARGE SCALE GENOMIC DNA]</scope>
    <source>
        <strain evidence="9 16">39383</strain>
    </source>
</reference>
<dbReference type="SUPFAM" id="SSF46785">
    <property type="entry name" value="Winged helix' DNA-binding domain"/>
    <property type="match status" value="1"/>
</dbReference>
<dbReference type="EMBL" id="UAWQ01000014">
    <property type="protein sequence ID" value="SQC43536.1"/>
    <property type="molecule type" value="Genomic_DNA"/>
</dbReference>
<dbReference type="EMBL" id="UFEU01000006">
    <property type="protein sequence ID" value="SSK36258.1"/>
    <property type="molecule type" value="Genomic_DNA"/>
</dbReference>
<dbReference type="GO" id="GO:0003700">
    <property type="term" value="F:DNA-binding transcription factor activity"/>
    <property type="evidence" value="ECO:0007669"/>
    <property type="project" value="InterPro"/>
</dbReference>
<reference evidence="8 23" key="6">
    <citation type="submission" date="2020-02" db="EMBL/GenBank/DDBJ databases">
        <title>Klebsiella pneumoniae genome sequencing and assembly.</title>
        <authorList>
            <person name="Starkova P.S."/>
            <person name="Sulyan O.S."/>
            <person name="Likholetova D.V."/>
            <person name="Ageevets V.A."/>
            <person name="Lazareva I.V."/>
            <person name="Sopova J.V."/>
            <person name="Sidorenko S.V."/>
        </authorList>
    </citation>
    <scope>NUCLEOTIDE SEQUENCE [LARGE SCALE GENOMIC DNA]</scope>
    <source>
        <strain evidence="8 23">2429</strain>
    </source>
</reference>
<dbReference type="Pfam" id="PF03466">
    <property type="entry name" value="LysR_substrate"/>
    <property type="match status" value="1"/>
</dbReference>
<dbReference type="KEGG" id="kpx:PMK1_03808"/>
<evidence type="ECO:0000313" key="7">
    <source>
        <dbReference type="EMBL" id="MSS30125.1"/>
    </source>
</evidence>
<keyword evidence="2" id="KW-0805">Transcription regulation</keyword>
<dbReference type="Gene3D" id="3.40.190.290">
    <property type="match status" value="1"/>
</dbReference>
<protein>
    <submittedName>
        <fullName evidence="9">LysR family transcriptional regulator</fullName>
    </submittedName>
</protein>
<dbReference type="InterPro" id="IPR005119">
    <property type="entry name" value="LysR_subst-bd"/>
</dbReference>
<dbReference type="InterPro" id="IPR000847">
    <property type="entry name" value="LysR_HTH_N"/>
</dbReference>